<comment type="caution">
    <text evidence="1">The sequence shown here is derived from an EMBL/GenBank/DDBJ whole genome shotgun (WGS) entry which is preliminary data.</text>
</comment>
<name>A0A1G1KYS9_9BACT</name>
<dbReference type="EMBL" id="MHFR01000037">
    <property type="protein sequence ID" value="OGW98066.1"/>
    <property type="molecule type" value="Genomic_DNA"/>
</dbReference>
<reference evidence="1 2" key="1">
    <citation type="journal article" date="2016" name="Nat. Commun.">
        <title>Thousands of microbial genomes shed light on interconnected biogeochemical processes in an aquifer system.</title>
        <authorList>
            <person name="Anantharaman K."/>
            <person name="Brown C.T."/>
            <person name="Hug L.A."/>
            <person name="Sharon I."/>
            <person name="Castelle C.J."/>
            <person name="Probst A.J."/>
            <person name="Thomas B.C."/>
            <person name="Singh A."/>
            <person name="Wilkins M.J."/>
            <person name="Karaoz U."/>
            <person name="Brodie E.L."/>
            <person name="Williams K.H."/>
            <person name="Hubbard S.S."/>
            <person name="Banfield J.F."/>
        </authorList>
    </citation>
    <scope>NUCLEOTIDE SEQUENCE [LARGE SCALE GENOMIC DNA]</scope>
</reference>
<dbReference type="PIRSF" id="PIRSF028744">
    <property type="entry name" value="Addict_mod_HI1419"/>
    <property type="match status" value="1"/>
</dbReference>
<dbReference type="AlphaFoldDB" id="A0A1G1KYS9"/>
<dbReference type="PANTHER" id="PTHR41791">
    <property type="entry name" value="SSL7039 PROTEIN"/>
    <property type="match status" value="1"/>
</dbReference>
<proteinExistence type="predicted"/>
<gene>
    <name evidence="1" type="ORF">A3G33_07510</name>
</gene>
<dbReference type="Proteomes" id="UP000178187">
    <property type="component" value="Unassembled WGS sequence"/>
</dbReference>
<dbReference type="NCBIfam" id="TIGR02683">
    <property type="entry name" value="upstrm_HI1419"/>
    <property type="match status" value="1"/>
</dbReference>
<dbReference type="PANTHER" id="PTHR41791:SF1">
    <property type="entry name" value="SSL7039 PROTEIN"/>
    <property type="match status" value="1"/>
</dbReference>
<sequence length="113" mass="13251">MSGVPMNFIEILVYRTADGKIPYQNWLESIRDDRMRTRIRVRIDRLRLGNLGDTKSVGHGVHELRMHFGPGFRVYFGYDGQTIVVLLCGGDKSTQSRDIENALLYWNDYKWRK</sequence>
<organism evidence="1 2">
    <name type="scientific">Candidatus Danuiimicrobium aquiferis</name>
    <dbReference type="NCBI Taxonomy" id="1801832"/>
    <lineage>
        <taxon>Bacteria</taxon>
        <taxon>Pseudomonadati</taxon>
        <taxon>Candidatus Omnitrophota</taxon>
        <taxon>Candidatus Danuiimicrobium</taxon>
    </lineage>
</organism>
<dbReference type="InterPro" id="IPR014056">
    <property type="entry name" value="TypeIITA-like_toxin_pred"/>
</dbReference>
<protein>
    <submittedName>
        <fullName evidence="1">Addiction module killer protein</fullName>
    </submittedName>
</protein>
<dbReference type="Pfam" id="PF05973">
    <property type="entry name" value="Gp49"/>
    <property type="match status" value="1"/>
</dbReference>
<evidence type="ECO:0000313" key="2">
    <source>
        <dbReference type="Proteomes" id="UP000178187"/>
    </source>
</evidence>
<accession>A0A1G1KYS9</accession>
<dbReference type="InterPro" id="IPR009241">
    <property type="entry name" value="HigB-like"/>
</dbReference>
<evidence type="ECO:0000313" key="1">
    <source>
        <dbReference type="EMBL" id="OGW98066.1"/>
    </source>
</evidence>